<comment type="caution">
    <text evidence="2">The sequence shown here is derived from an EMBL/GenBank/DDBJ whole genome shotgun (WGS) entry which is preliminary data.</text>
</comment>
<evidence type="ECO:0000313" key="3">
    <source>
        <dbReference type="Proteomes" id="UP000825935"/>
    </source>
</evidence>
<dbReference type="PANTHER" id="PTHR33417">
    <property type="entry name" value="G-BOX BINDING PROTEIN"/>
    <property type="match status" value="1"/>
</dbReference>
<dbReference type="InterPro" id="IPR010530">
    <property type="entry name" value="B12D"/>
</dbReference>
<organism evidence="2 3">
    <name type="scientific">Ceratopteris richardii</name>
    <name type="common">Triangle waterfern</name>
    <dbReference type="NCBI Taxonomy" id="49495"/>
    <lineage>
        <taxon>Eukaryota</taxon>
        <taxon>Viridiplantae</taxon>
        <taxon>Streptophyta</taxon>
        <taxon>Embryophyta</taxon>
        <taxon>Tracheophyta</taxon>
        <taxon>Polypodiopsida</taxon>
        <taxon>Polypodiidae</taxon>
        <taxon>Polypodiales</taxon>
        <taxon>Pteridineae</taxon>
        <taxon>Pteridaceae</taxon>
        <taxon>Parkerioideae</taxon>
        <taxon>Ceratopteris</taxon>
    </lineage>
</organism>
<name>A0A8T2R6T6_CERRI</name>
<evidence type="ECO:0000313" key="2">
    <source>
        <dbReference type="EMBL" id="KAH7292049.1"/>
    </source>
</evidence>
<dbReference type="EMBL" id="CM035434">
    <property type="protein sequence ID" value="KAH7292049.1"/>
    <property type="molecule type" value="Genomic_DNA"/>
</dbReference>
<sequence>MSPASGWRWIRPEVYPLVCSVGTAVGLCCFTMFRSITSHPEVRVKKADRAAGYLENYEEGQKYREHTFRHFLKDKRPQIFRAINKAFSEPERD</sequence>
<reference evidence="2" key="1">
    <citation type="submission" date="2021-08" db="EMBL/GenBank/DDBJ databases">
        <title>WGS assembly of Ceratopteris richardii.</title>
        <authorList>
            <person name="Marchant D.B."/>
            <person name="Chen G."/>
            <person name="Jenkins J."/>
            <person name="Shu S."/>
            <person name="Leebens-Mack J."/>
            <person name="Grimwood J."/>
            <person name="Schmutz J."/>
            <person name="Soltis P."/>
            <person name="Soltis D."/>
            <person name="Chen Z.-H."/>
        </authorList>
    </citation>
    <scope>NUCLEOTIDE SEQUENCE</scope>
    <source>
        <strain evidence="2">Whitten #5841</strain>
        <tissue evidence="2">Leaf</tissue>
    </source>
</reference>
<evidence type="ECO:0000256" key="1">
    <source>
        <dbReference type="SAM" id="Phobius"/>
    </source>
</evidence>
<keyword evidence="1" id="KW-0812">Transmembrane</keyword>
<dbReference type="OMA" id="WREIWIR"/>
<proteinExistence type="predicted"/>
<dbReference type="Pfam" id="PF06522">
    <property type="entry name" value="B12D"/>
    <property type="match status" value="1"/>
</dbReference>
<accession>A0A8T2R6T6</accession>
<dbReference type="Proteomes" id="UP000825935">
    <property type="component" value="Chromosome 29"/>
</dbReference>
<keyword evidence="1" id="KW-1133">Transmembrane helix</keyword>
<gene>
    <name evidence="2" type="ORF">KP509_29G049200</name>
</gene>
<keyword evidence="3" id="KW-1185">Reference proteome</keyword>
<evidence type="ECO:0008006" key="4">
    <source>
        <dbReference type="Google" id="ProtNLM"/>
    </source>
</evidence>
<protein>
    <recommendedName>
        <fullName evidence="4">NADH-ubiquinone reductase complex 1 MLRQ subunit</fullName>
    </recommendedName>
</protein>
<dbReference type="AlphaFoldDB" id="A0A8T2R6T6"/>
<feature type="transmembrane region" description="Helical" evidence="1">
    <location>
        <begin position="14"/>
        <end position="33"/>
    </location>
</feature>
<keyword evidence="1" id="KW-0472">Membrane</keyword>
<dbReference type="OrthoDB" id="202195at2759"/>